<dbReference type="Proteomes" id="UP000387223">
    <property type="component" value="Unassembled WGS sequence"/>
</dbReference>
<keyword evidence="1" id="KW-0812">Transmembrane</keyword>
<feature type="transmembrane region" description="Helical" evidence="1">
    <location>
        <begin position="7"/>
        <end position="30"/>
    </location>
</feature>
<proteinExistence type="predicted"/>
<dbReference type="RefSeq" id="WP_136630273.1">
    <property type="nucleotide sequence ID" value="NZ_BGZI01000015.1"/>
</dbReference>
<name>A0A5M3Q0D2_9GAMM</name>
<keyword evidence="1" id="KW-0472">Membrane</keyword>
<reference evidence="2 3" key="1">
    <citation type="journal article" date="2019" name="J. Gen. Appl. Microbiol.">
        <title>Aerobic degradation of cis-dichloroethene by the marine bacterium Marinobacter salsuginis strain 5N-3.</title>
        <authorList>
            <person name="Inoue Y."/>
            <person name="Fukunaga Y."/>
            <person name="Katsumata H."/>
            <person name="Ohji S."/>
            <person name="Hosoyama A."/>
            <person name="Mori K."/>
            <person name="Ando K."/>
        </authorList>
    </citation>
    <scope>NUCLEOTIDE SEQUENCE [LARGE SCALE GENOMIC DNA]</scope>
    <source>
        <strain evidence="2 3">NBRC 109114</strain>
    </source>
</reference>
<dbReference type="AlphaFoldDB" id="A0A5M3Q0D2"/>
<feature type="transmembrane region" description="Helical" evidence="1">
    <location>
        <begin position="36"/>
        <end position="59"/>
    </location>
</feature>
<accession>A0A5M3Q0D2</accession>
<organism evidence="2 3">
    <name type="scientific">Marinobacter salsuginis</name>
    <dbReference type="NCBI Taxonomy" id="418719"/>
    <lineage>
        <taxon>Bacteria</taxon>
        <taxon>Pseudomonadati</taxon>
        <taxon>Pseudomonadota</taxon>
        <taxon>Gammaproteobacteria</taxon>
        <taxon>Pseudomonadales</taxon>
        <taxon>Marinobacteraceae</taxon>
        <taxon>Marinobacter</taxon>
    </lineage>
</organism>
<keyword evidence="1" id="KW-1133">Transmembrane helix</keyword>
<evidence type="ECO:0000313" key="2">
    <source>
        <dbReference type="EMBL" id="GBO88643.1"/>
    </source>
</evidence>
<protein>
    <submittedName>
        <fullName evidence="2">Uncharacterized protein</fullName>
    </submittedName>
</protein>
<evidence type="ECO:0000313" key="3">
    <source>
        <dbReference type="Proteomes" id="UP000387223"/>
    </source>
</evidence>
<gene>
    <name evidence="2" type="ORF">MSSD14B_23110</name>
</gene>
<sequence>MSTLTKVFVIGSMSSVGLIVGGIIGLVQGINPELNAWLQILIGAFALTGILAIIGGSALHKKRMTVKSRDDT</sequence>
<evidence type="ECO:0000256" key="1">
    <source>
        <dbReference type="SAM" id="Phobius"/>
    </source>
</evidence>
<comment type="caution">
    <text evidence="2">The sequence shown here is derived from an EMBL/GenBank/DDBJ whole genome shotgun (WGS) entry which is preliminary data.</text>
</comment>
<dbReference type="EMBL" id="BGZI01000015">
    <property type="protein sequence ID" value="GBO88643.1"/>
    <property type="molecule type" value="Genomic_DNA"/>
</dbReference>